<evidence type="ECO:0000313" key="3">
    <source>
        <dbReference type="WBParaSite" id="HCON_00169160-00001"/>
    </source>
</evidence>
<feature type="region of interest" description="Disordered" evidence="1">
    <location>
        <begin position="75"/>
        <end position="94"/>
    </location>
</feature>
<dbReference type="WBParaSite" id="HCON_00169160-00001">
    <property type="protein sequence ID" value="HCON_00169160-00001"/>
    <property type="gene ID" value="HCON_00169160"/>
</dbReference>
<feature type="region of interest" description="Disordered" evidence="1">
    <location>
        <begin position="1"/>
        <end position="22"/>
    </location>
</feature>
<feature type="compositionally biased region" description="Basic residues" evidence="1">
    <location>
        <begin position="9"/>
        <end position="21"/>
    </location>
</feature>
<organism evidence="2 3">
    <name type="scientific">Haemonchus contortus</name>
    <name type="common">Barber pole worm</name>
    <dbReference type="NCBI Taxonomy" id="6289"/>
    <lineage>
        <taxon>Eukaryota</taxon>
        <taxon>Metazoa</taxon>
        <taxon>Ecdysozoa</taxon>
        <taxon>Nematoda</taxon>
        <taxon>Chromadorea</taxon>
        <taxon>Rhabditida</taxon>
        <taxon>Rhabditina</taxon>
        <taxon>Rhabditomorpha</taxon>
        <taxon>Strongyloidea</taxon>
        <taxon>Trichostrongylidae</taxon>
        <taxon>Haemonchus</taxon>
    </lineage>
</organism>
<dbReference type="Proteomes" id="UP000025227">
    <property type="component" value="Unplaced"/>
</dbReference>
<dbReference type="AlphaFoldDB" id="A0A7I4Z430"/>
<proteinExistence type="predicted"/>
<keyword evidence="2" id="KW-1185">Reference proteome</keyword>
<sequence length="151" mass="17248">MQRSDKGRPGRGKRSSYGRSRRGWEEFCKARRSAANYKTKMISLRRPDLRQDKNIAPSVFPSKIRHAITSIKKCTAPGPDEIKPKTSEESATSNRQYSARLLMRYLQSAKGRSRQYWQPICLLSVIFTRVILNGIGRISVEGQPCEKAGFR</sequence>
<evidence type="ECO:0000313" key="2">
    <source>
        <dbReference type="Proteomes" id="UP000025227"/>
    </source>
</evidence>
<dbReference type="OrthoDB" id="5904333at2759"/>
<reference evidence="3" key="1">
    <citation type="submission" date="2020-12" db="UniProtKB">
        <authorList>
            <consortium name="WormBaseParasite"/>
        </authorList>
    </citation>
    <scope>IDENTIFICATION</scope>
    <source>
        <strain evidence="3">MHco3</strain>
    </source>
</reference>
<protein>
    <submittedName>
        <fullName evidence="3">Reverse transcriptase domain-containing protein</fullName>
    </submittedName>
</protein>
<name>A0A7I4Z430_HAECO</name>
<evidence type="ECO:0000256" key="1">
    <source>
        <dbReference type="SAM" id="MobiDB-lite"/>
    </source>
</evidence>
<accession>A0A7I4Z430</accession>